<evidence type="ECO:0000313" key="2">
    <source>
        <dbReference type="EMBL" id="TSJ41267.1"/>
    </source>
</evidence>
<accession>A0A556MMU6</accession>
<sequence length="160" mass="17223">MRVDPSKVIPTSEDNAESWIVFHKALKSWFGKQGANAWFLKFWNQRAGAGTSADTHDLREYMDEQGVDLTTDFKGEMTDFGIGIVDWFGDTANVVRAVVIGTAILGVGLIAYYIIKSTNRGKTPGQMVLDAPVPIGIKGGARAFGASKAIGTPSTVKLLS</sequence>
<keyword evidence="1" id="KW-1133">Transmembrane helix</keyword>
<reference evidence="2 3" key="1">
    <citation type="submission" date="2019-07" db="EMBL/GenBank/DDBJ databases">
        <authorList>
            <person name="Huq M.A."/>
        </authorList>
    </citation>
    <scope>NUCLEOTIDE SEQUENCE [LARGE SCALE GENOMIC DNA]</scope>
    <source>
        <strain evidence="2 3">MAH-3</strain>
    </source>
</reference>
<gene>
    <name evidence="2" type="ORF">FO442_15260</name>
</gene>
<comment type="caution">
    <text evidence="2">The sequence shown here is derived from an EMBL/GenBank/DDBJ whole genome shotgun (WGS) entry which is preliminary data.</text>
</comment>
<keyword evidence="3" id="KW-1185">Reference proteome</keyword>
<organism evidence="2 3">
    <name type="scientific">Fluviicola chungangensis</name>
    <dbReference type="NCBI Taxonomy" id="2597671"/>
    <lineage>
        <taxon>Bacteria</taxon>
        <taxon>Pseudomonadati</taxon>
        <taxon>Bacteroidota</taxon>
        <taxon>Flavobacteriia</taxon>
        <taxon>Flavobacteriales</taxon>
        <taxon>Crocinitomicaceae</taxon>
        <taxon>Fluviicola</taxon>
    </lineage>
</organism>
<dbReference type="AlphaFoldDB" id="A0A556MMU6"/>
<dbReference type="OrthoDB" id="9829687at2"/>
<feature type="transmembrane region" description="Helical" evidence="1">
    <location>
        <begin position="94"/>
        <end position="115"/>
    </location>
</feature>
<evidence type="ECO:0000313" key="3">
    <source>
        <dbReference type="Proteomes" id="UP000316008"/>
    </source>
</evidence>
<keyword evidence="1" id="KW-0472">Membrane</keyword>
<keyword evidence="1" id="KW-0812">Transmembrane</keyword>
<dbReference type="RefSeq" id="WP_144334078.1">
    <property type="nucleotide sequence ID" value="NZ_VLPL01000008.1"/>
</dbReference>
<protein>
    <submittedName>
        <fullName evidence="2">Uncharacterized protein</fullName>
    </submittedName>
</protein>
<name>A0A556MMU6_9FLAO</name>
<dbReference type="Proteomes" id="UP000316008">
    <property type="component" value="Unassembled WGS sequence"/>
</dbReference>
<dbReference type="EMBL" id="VLPL01000008">
    <property type="protein sequence ID" value="TSJ41267.1"/>
    <property type="molecule type" value="Genomic_DNA"/>
</dbReference>
<evidence type="ECO:0000256" key="1">
    <source>
        <dbReference type="SAM" id="Phobius"/>
    </source>
</evidence>
<proteinExistence type="predicted"/>